<dbReference type="Proteomes" id="UP000765509">
    <property type="component" value="Unassembled WGS sequence"/>
</dbReference>
<evidence type="ECO:0000313" key="1">
    <source>
        <dbReference type="EMBL" id="MBW0522000.1"/>
    </source>
</evidence>
<proteinExistence type="predicted"/>
<evidence type="ECO:0000313" key="2">
    <source>
        <dbReference type="Proteomes" id="UP000765509"/>
    </source>
</evidence>
<organism evidence="1 2">
    <name type="scientific">Austropuccinia psidii MF-1</name>
    <dbReference type="NCBI Taxonomy" id="1389203"/>
    <lineage>
        <taxon>Eukaryota</taxon>
        <taxon>Fungi</taxon>
        <taxon>Dikarya</taxon>
        <taxon>Basidiomycota</taxon>
        <taxon>Pucciniomycotina</taxon>
        <taxon>Pucciniomycetes</taxon>
        <taxon>Pucciniales</taxon>
        <taxon>Sphaerophragmiaceae</taxon>
        <taxon>Austropuccinia</taxon>
    </lineage>
</organism>
<gene>
    <name evidence="1" type="ORF">O181_061715</name>
</gene>
<dbReference type="EMBL" id="AVOT02029243">
    <property type="protein sequence ID" value="MBW0522000.1"/>
    <property type="molecule type" value="Genomic_DNA"/>
</dbReference>
<protein>
    <submittedName>
        <fullName evidence="1">Uncharacterized protein</fullName>
    </submittedName>
</protein>
<reference evidence="1" key="1">
    <citation type="submission" date="2021-03" db="EMBL/GenBank/DDBJ databases">
        <title>Draft genome sequence of rust myrtle Austropuccinia psidii MF-1, a brazilian biotype.</title>
        <authorList>
            <person name="Quecine M.C."/>
            <person name="Pachon D.M.R."/>
            <person name="Bonatelli M.L."/>
            <person name="Correr F.H."/>
            <person name="Franceschini L.M."/>
            <person name="Leite T.F."/>
            <person name="Margarido G.R.A."/>
            <person name="Almeida C.A."/>
            <person name="Ferrarezi J.A."/>
            <person name="Labate C.A."/>
        </authorList>
    </citation>
    <scope>NUCLEOTIDE SEQUENCE</scope>
    <source>
        <strain evidence="1">MF-1</strain>
    </source>
</reference>
<keyword evidence="2" id="KW-1185">Reference proteome</keyword>
<comment type="caution">
    <text evidence="1">The sequence shown here is derived from an EMBL/GenBank/DDBJ whole genome shotgun (WGS) entry which is preliminary data.</text>
</comment>
<accession>A0A9Q3EFQ0</accession>
<name>A0A9Q3EFQ0_9BASI</name>
<dbReference type="AlphaFoldDB" id="A0A9Q3EFQ0"/>
<sequence>MIPSPAHTTPPPSQLAWLLNPTPNPPDKYDHIIIPKIYKNKPGFLIQTQNYNQSKILTIIPQKMKNLKRKEANMTLSTAIETLIMQLNNRIDDLTEKQFKMDKLIDYLLAKINNCRKKQITNSLVNTPASNNLPPVTIPLSFAEAMANT</sequence>